<evidence type="ECO:0000256" key="1">
    <source>
        <dbReference type="ARBA" id="ARBA00023122"/>
    </source>
</evidence>
<accession>A0A9D2NYK1</accession>
<dbReference type="SUPFAM" id="SSF54631">
    <property type="entry name" value="CBS-domain pair"/>
    <property type="match status" value="1"/>
</dbReference>
<dbReference type="CDD" id="cd04622">
    <property type="entry name" value="CBS_pair_HRP1_like"/>
    <property type="match status" value="1"/>
</dbReference>
<reference evidence="4" key="1">
    <citation type="journal article" date="2021" name="PeerJ">
        <title>Extensive microbial diversity within the chicken gut microbiome revealed by metagenomics and culture.</title>
        <authorList>
            <person name="Gilroy R."/>
            <person name="Ravi A."/>
            <person name="Getino M."/>
            <person name="Pursley I."/>
            <person name="Horton D.L."/>
            <person name="Alikhan N.F."/>
            <person name="Baker D."/>
            <person name="Gharbi K."/>
            <person name="Hall N."/>
            <person name="Watson M."/>
            <person name="Adriaenssens E.M."/>
            <person name="Foster-Nyarko E."/>
            <person name="Jarju S."/>
            <person name="Secka A."/>
            <person name="Antonio M."/>
            <person name="Oren A."/>
            <person name="Chaudhuri R.R."/>
            <person name="La Ragione R."/>
            <person name="Hildebrand F."/>
            <person name="Pallen M.J."/>
        </authorList>
    </citation>
    <scope>NUCLEOTIDE SEQUENCE</scope>
    <source>
        <strain evidence="4">CHK186-1790</strain>
    </source>
</reference>
<protein>
    <submittedName>
        <fullName evidence="4">CBS domain-containing protein</fullName>
    </submittedName>
</protein>
<dbReference type="InterPro" id="IPR000644">
    <property type="entry name" value="CBS_dom"/>
</dbReference>
<dbReference type="InterPro" id="IPR046342">
    <property type="entry name" value="CBS_dom_sf"/>
</dbReference>
<dbReference type="PROSITE" id="PS51371">
    <property type="entry name" value="CBS"/>
    <property type="match status" value="2"/>
</dbReference>
<organism evidence="4 5">
    <name type="scientific">Candidatus Intestinimonas pullistercoris</name>
    <dbReference type="NCBI Taxonomy" id="2838623"/>
    <lineage>
        <taxon>Bacteria</taxon>
        <taxon>Bacillati</taxon>
        <taxon>Bacillota</taxon>
        <taxon>Clostridia</taxon>
        <taxon>Eubacteriales</taxon>
        <taxon>Intestinimonas</taxon>
    </lineage>
</organism>
<proteinExistence type="predicted"/>
<comment type="caution">
    <text evidence="4">The sequence shown here is derived from an EMBL/GenBank/DDBJ whole genome shotgun (WGS) entry which is preliminary data.</text>
</comment>
<feature type="domain" description="CBS" evidence="3">
    <location>
        <begin position="7"/>
        <end position="67"/>
    </location>
</feature>
<evidence type="ECO:0000256" key="2">
    <source>
        <dbReference type="PROSITE-ProRule" id="PRU00703"/>
    </source>
</evidence>
<dbReference type="Pfam" id="PF00571">
    <property type="entry name" value="CBS"/>
    <property type="match status" value="2"/>
</dbReference>
<dbReference type="PANTHER" id="PTHR43080:SF2">
    <property type="entry name" value="CBS DOMAIN-CONTAINING PROTEIN"/>
    <property type="match status" value="1"/>
</dbReference>
<dbReference type="Proteomes" id="UP000823882">
    <property type="component" value="Unassembled WGS sequence"/>
</dbReference>
<dbReference type="Gene3D" id="3.10.580.10">
    <property type="entry name" value="CBS-domain"/>
    <property type="match status" value="1"/>
</dbReference>
<keyword evidence="1 2" id="KW-0129">CBS domain</keyword>
<dbReference type="AlphaFoldDB" id="A0A9D2NYK1"/>
<dbReference type="PANTHER" id="PTHR43080">
    <property type="entry name" value="CBS DOMAIN-CONTAINING PROTEIN CBSX3, MITOCHONDRIAL"/>
    <property type="match status" value="1"/>
</dbReference>
<reference evidence="4" key="2">
    <citation type="submission" date="2021-04" db="EMBL/GenBank/DDBJ databases">
        <authorList>
            <person name="Gilroy R."/>
        </authorList>
    </citation>
    <scope>NUCLEOTIDE SEQUENCE</scope>
    <source>
        <strain evidence="4">CHK186-1790</strain>
    </source>
</reference>
<dbReference type="SMART" id="SM00116">
    <property type="entry name" value="CBS"/>
    <property type="match status" value="2"/>
</dbReference>
<evidence type="ECO:0000313" key="5">
    <source>
        <dbReference type="Proteomes" id="UP000823882"/>
    </source>
</evidence>
<dbReference type="InterPro" id="IPR051257">
    <property type="entry name" value="Diverse_CBS-Domain"/>
</dbReference>
<sequence>MQVRELMNQSVVSITPGESASLAARLLARHQLGALPVCGEDGGLRGIVTDRDIVTRCVAAETDPHKVPVREIMSRNCAVISPEEDAAEAARLMGAGQVRRLPVLEDGKVVGMVSLGDLAKCRACDMEAAEALSEISENIHRPPTSGPSD</sequence>
<evidence type="ECO:0000259" key="3">
    <source>
        <dbReference type="PROSITE" id="PS51371"/>
    </source>
</evidence>
<name>A0A9D2NYK1_9FIRM</name>
<dbReference type="EMBL" id="DWWJ01000087">
    <property type="protein sequence ID" value="HJC40825.1"/>
    <property type="molecule type" value="Genomic_DNA"/>
</dbReference>
<feature type="domain" description="CBS" evidence="3">
    <location>
        <begin position="73"/>
        <end position="130"/>
    </location>
</feature>
<gene>
    <name evidence="4" type="ORF">H9701_04655</name>
</gene>
<evidence type="ECO:0000313" key="4">
    <source>
        <dbReference type="EMBL" id="HJC40825.1"/>
    </source>
</evidence>